<evidence type="ECO:0000256" key="1">
    <source>
        <dbReference type="SAM" id="MobiDB-lite"/>
    </source>
</evidence>
<evidence type="ECO:0000256" key="2">
    <source>
        <dbReference type="SAM" id="Phobius"/>
    </source>
</evidence>
<dbReference type="OMA" id="SECYPWA"/>
<sequence>MQFGKAIGVACSTFAITNIDDMFVLITFFAEATTADAMTPLRIISGQYLGFTVIMMVSMIGFAVALVLPSEPIGFLGLLPLLLGVWKGVELFIPVKEEDEENRRVASMKSILKVAIITIMNGGDNIGTYIPLFSQAKKAEVAVYVVTYYIMLGIWCLIAYLLMNQRHFLRLVQRCVYWVLPLLYIGLGIFIVVKSECYPWAFERINAKLASHPGKIMLAIITVFLVLSCTGILIWLQFRMASAQSSATCNALTPDNTTPSFHSGTESEDPRTARALPTADGNLSLTVTASEAYRSAEYNTPIKATD</sequence>
<evidence type="ECO:0000313" key="3">
    <source>
        <dbReference type="EMBL" id="OSS48876.1"/>
    </source>
</evidence>
<feature type="transmembrane region" description="Helical" evidence="2">
    <location>
        <begin position="216"/>
        <end position="236"/>
    </location>
</feature>
<dbReference type="InParanoid" id="A0A1Y2LY69"/>
<keyword evidence="2" id="KW-1133">Transmembrane helix</keyword>
<keyword evidence="2" id="KW-0472">Membrane</keyword>
<feature type="transmembrane region" description="Helical" evidence="2">
    <location>
        <begin position="48"/>
        <end position="67"/>
    </location>
</feature>
<feature type="region of interest" description="Disordered" evidence="1">
    <location>
        <begin position="257"/>
        <end position="276"/>
    </location>
</feature>
<keyword evidence="2" id="KW-0812">Transmembrane</keyword>
<reference evidence="3 4" key="1">
    <citation type="journal article" date="2017" name="Genome Announc.">
        <title>Genome sequence of the saprophytic ascomycete Epicoccum nigrum ICMP 19927 strain isolated from New Zealand.</title>
        <authorList>
            <person name="Fokin M."/>
            <person name="Fleetwood D."/>
            <person name="Weir B.S."/>
            <person name="Villas-Boas S.G."/>
        </authorList>
    </citation>
    <scope>NUCLEOTIDE SEQUENCE [LARGE SCALE GENOMIC DNA]</scope>
    <source>
        <strain evidence="3 4">ICMP 19927</strain>
    </source>
</reference>
<keyword evidence="4" id="KW-1185">Reference proteome</keyword>
<gene>
    <name evidence="3" type="ORF">B5807_07175</name>
</gene>
<protein>
    <recommendedName>
        <fullName evidence="5">Cadmium resistance transporter</fullName>
    </recommendedName>
</protein>
<evidence type="ECO:0008006" key="5">
    <source>
        <dbReference type="Google" id="ProtNLM"/>
    </source>
</evidence>
<dbReference type="Pfam" id="PF03596">
    <property type="entry name" value="Cad"/>
    <property type="match status" value="1"/>
</dbReference>
<name>A0A1Y2LY69_EPING</name>
<dbReference type="Proteomes" id="UP000193240">
    <property type="component" value="Unassembled WGS sequence"/>
</dbReference>
<dbReference type="EMBL" id="KZ107845">
    <property type="protein sequence ID" value="OSS48876.1"/>
    <property type="molecule type" value="Genomic_DNA"/>
</dbReference>
<dbReference type="AlphaFoldDB" id="A0A1Y2LY69"/>
<proteinExistence type="predicted"/>
<organism evidence="3 4">
    <name type="scientific">Epicoccum nigrum</name>
    <name type="common">Soil fungus</name>
    <name type="synonym">Epicoccum purpurascens</name>
    <dbReference type="NCBI Taxonomy" id="105696"/>
    <lineage>
        <taxon>Eukaryota</taxon>
        <taxon>Fungi</taxon>
        <taxon>Dikarya</taxon>
        <taxon>Ascomycota</taxon>
        <taxon>Pezizomycotina</taxon>
        <taxon>Dothideomycetes</taxon>
        <taxon>Pleosporomycetidae</taxon>
        <taxon>Pleosporales</taxon>
        <taxon>Pleosporineae</taxon>
        <taxon>Didymellaceae</taxon>
        <taxon>Epicoccum</taxon>
    </lineage>
</organism>
<evidence type="ECO:0000313" key="4">
    <source>
        <dbReference type="Proteomes" id="UP000193240"/>
    </source>
</evidence>
<dbReference type="InterPro" id="IPR004676">
    <property type="entry name" value="Cd-R_transporter"/>
</dbReference>
<feature type="transmembrane region" description="Helical" evidence="2">
    <location>
        <begin position="73"/>
        <end position="93"/>
    </location>
</feature>
<feature type="transmembrane region" description="Helical" evidence="2">
    <location>
        <begin position="175"/>
        <end position="193"/>
    </location>
</feature>
<accession>A0A1Y2LY69</accession>
<feature type="transmembrane region" description="Helical" evidence="2">
    <location>
        <begin position="141"/>
        <end position="163"/>
    </location>
</feature>